<evidence type="ECO:0000256" key="4">
    <source>
        <dbReference type="ARBA" id="ARBA00022840"/>
    </source>
</evidence>
<dbReference type="CDD" id="cd05904">
    <property type="entry name" value="4CL"/>
    <property type="match status" value="1"/>
</dbReference>
<dbReference type="Gene3D" id="3.40.50.12780">
    <property type="entry name" value="N-terminal domain of ligase-like"/>
    <property type="match status" value="1"/>
</dbReference>
<dbReference type="FunFam" id="3.40.50.12780:FF:000003">
    <property type="entry name" value="Long-chain-fatty-acid--CoA ligase FadD"/>
    <property type="match status" value="1"/>
</dbReference>
<evidence type="ECO:0000313" key="7">
    <source>
        <dbReference type="EMBL" id="ABM12925.1"/>
    </source>
</evidence>
<protein>
    <submittedName>
        <fullName evidence="7">AMP-dependent synthetase and ligase</fullName>
    </submittedName>
</protein>
<name>A1T6X5_MYCVP</name>
<sequence>MTFLSPFPEVDIPTASVYDYLFSGLAGPEDSVLDRVALIDAKSGRQTTYREMVARIDSFAGALAARGIGVGDVVALLAPNSSVFAVAFHGILRAGATATTVNALFTAKDIAKQLTDSKATMLVTVAALLPQAKAGAAAAGLSDEDVVVLDGAGRDGSGEGAGHPNAADLLAAGTPAPQVDFAPSSHLAVLPYSSGTTGNPKGVMLTHRNLVANVAQIRPLHGMVADDVVLAVLPFFHIYGMTVLLNAALHARARLVIMPSFDLGEFLGNIAEHRCTIAFIAPPVAVALAKHPLVDEHDLSSLNVVMSGAAPLDADLGHAVAKRLGCKVVQGYGMSELSPVSHITPFDGGLVDMHEDAPLSSVGWTVSNAASKLVDPETGDEIPIPEEGLSKTGELWFKGPNVMAGYLNNDEATRSTIDEDGWLHTGDLAQVDARGLVYIVDRLKELIKYKGYQVPPAELEALLLSHPGIADAAVVGVHDEEGEEVPKAFVVRQASTDADGGAALTEADVIEFVAGQVAPYKKVRQVEFIDAIPKSASGKILRKDLRNGG</sequence>
<dbReference type="InterPro" id="IPR042099">
    <property type="entry name" value="ANL_N_sf"/>
</dbReference>
<dbReference type="STRING" id="350058.Mvan_2110"/>
<dbReference type="PANTHER" id="PTHR24096:SF149">
    <property type="entry name" value="AMP-BINDING DOMAIN-CONTAINING PROTEIN-RELATED"/>
    <property type="match status" value="1"/>
</dbReference>
<dbReference type="SUPFAM" id="SSF56801">
    <property type="entry name" value="Acetyl-CoA synthetase-like"/>
    <property type="match status" value="1"/>
</dbReference>
<keyword evidence="4" id="KW-0067">ATP-binding</keyword>
<dbReference type="FunFam" id="3.30.300.30:FF:000007">
    <property type="entry name" value="4-coumarate--CoA ligase 2"/>
    <property type="match status" value="1"/>
</dbReference>
<dbReference type="InterPro" id="IPR025110">
    <property type="entry name" value="AMP-bd_C"/>
</dbReference>
<dbReference type="AlphaFoldDB" id="A1T6X5"/>
<dbReference type="eggNOG" id="COG0318">
    <property type="taxonomic scope" value="Bacteria"/>
</dbReference>
<comment type="similarity">
    <text evidence="1">Belongs to the ATP-dependent AMP-binding enzyme family.</text>
</comment>
<evidence type="ECO:0000256" key="1">
    <source>
        <dbReference type="ARBA" id="ARBA00006432"/>
    </source>
</evidence>
<organism evidence="7 8">
    <name type="scientific">Mycolicibacterium vanbaalenii (strain DSM 7251 / JCM 13017 / BCRC 16820 / KCTC 9966 / NRRL B-24157 / PYR-1)</name>
    <name type="common">Mycobacterium vanbaalenii</name>
    <dbReference type="NCBI Taxonomy" id="350058"/>
    <lineage>
        <taxon>Bacteria</taxon>
        <taxon>Bacillati</taxon>
        <taxon>Actinomycetota</taxon>
        <taxon>Actinomycetes</taxon>
        <taxon>Mycobacteriales</taxon>
        <taxon>Mycobacteriaceae</taxon>
        <taxon>Mycolicibacterium</taxon>
    </lineage>
</organism>
<evidence type="ECO:0000256" key="3">
    <source>
        <dbReference type="ARBA" id="ARBA00022741"/>
    </source>
</evidence>
<dbReference type="GO" id="GO:0005524">
    <property type="term" value="F:ATP binding"/>
    <property type="evidence" value="ECO:0007669"/>
    <property type="project" value="UniProtKB-KW"/>
</dbReference>
<dbReference type="RefSeq" id="WP_011779339.1">
    <property type="nucleotide sequence ID" value="NC_008726.1"/>
</dbReference>
<evidence type="ECO:0000259" key="5">
    <source>
        <dbReference type="Pfam" id="PF00501"/>
    </source>
</evidence>
<dbReference type="KEGG" id="mva:Mvan_2110"/>
<dbReference type="InterPro" id="IPR000873">
    <property type="entry name" value="AMP-dep_synth/lig_dom"/>
</dbReference>
<dbReference type="InterPro" id="IPR020845">
    <property type="entry name" value="AMP-binding_CS"/>
</dbReference>
<feature type="domain" description="AMP-binding enzyme C-terminal" evidence="6">
    <location>
        <begin position="458"/>
        <end position="539"/>
    </location>
</feature>
<dbReference type="InterPro" id="IPR045851">
    <property type="entry name" value="AMP-bd_C_sf"/>
</dbReference>
<dbReference type="Gene3D" id="3.30.300.30">
    <property type="match status" value="1"/>
</dbReference>
<feature type="domain" description="AMP-dependent synthetase/ligase" evidence="5">
    <location>
        <begin position="34"/>
        <end position="407"/>
    </location>
</feature>
<dbReference type="PANTHER" id="PTHR24096">
    <property type="entry name" value="LONG-CHAIN-FATTY-ACID--COA LIGASE"/>
    <property type="match status" value="1"/>
</dbReference>
<reference evidence="7" key="1">
    <citation type="submission" date="2006-12" db="EMBL/GenBank/DDBJ databases">
        <title>Complete sequence of Mycobacterium vanbaalenii PYR-1.</title>
        <authorList>
            <consortium name="US DOE Joint Genome Institute"/>
            <person name="Copeland A."/>
            <person name="Lucas S."/>
            <person name="Lapidus A."/>
            <person name="Barry K."/>
            <person name="Detter J.C."/>
            <person name="Glavina del Rio T."/>
            <person name="Hammon N."/>
            <person name="Israni S."/>
            <person name="Dalin E."/>
            <person name="Tice H."/>
            <person name="Pitluck S."/>
            <person name="Singan V."/>
            <person name="Schmutz J."/>
            <person name="Larimer F."/>
            <person name="Land M."/>
            <person name="Hauser L."/>
            <person name="Kyrpides N."/>
            <person name="Anderson I.J."/>
            <person name="Miller C."/>
            <person name="Richardson P."/>
        </authorList>
    </citation>
    <scope>NUCLEOTIDE SEQUENCE [LARGE SCALE GENOMIC DNA]</scope>
    <source>
        <strain evidence="7">PYR-1</strain>
    </source>
</reference>
<dbReference type="PROSITE" id="PS00455">
    <property type="entry name" value="AMP_BINDING"/>
    <property type="match status" value="1"/>
</dbReference>
<dbReference type="GO" id="GO:0016405">
    <property type="term" value="F:CoA-ligase activity"/>
    <property type="evidence" value="ECO:0007669"/>
    <property type="project" value="TreeGrafter"/>
</dbReference>
<accession>A1T6X5</accession>
<evidence type="ECO:0000256" key="2">
    <source>
        <dbReference type="ARBA" id="ARBA00022598"/>
    </source>
</evidence>
<proteinExistence type="inferred from homology"/>
<evidence type="ECO:0000259" key="6">
    <source>
        <dbReference type="Pfam" id="PF13193"/>
    </source>
</evidence>
<dbReference type="Pfam" id="PF13193">
    <property type="entry name" value="AMP-binding_C"/>
    <property type="match status" value="1"/>
</dbReference>
<dbReference type="Pfam" id="PF00501">
    <property type="entry name" value="AMP-binding"/>
    <property type="match status" value="1"/>
</dbReference>
<dbReference type="HOGENOM" id="CLU_000022_59_2_11"/>
<dbReference type="EMBL" id="CP000511">
    <property type="protein sequence ID" value="ABM12925.1"/>
    <property type="molecule type" value="Genomic_DNA"/>
</dbReference>
<keyword evidence="3" id="KW-0547">Nucleotide-binding</keyword>
<gene>
    <name evidence="7" type="ordered locus">Mvan_2110</name>
</gene>
<dbReference type="Proteomes" id="UP000009159">
    <property type="component" value="Chromosome"/>
</dbReference>
<keyword evidence="8" id="KW-1185">Reference proteome</keyword>
<evidence type="ECO:0000313" key="8">
    <source>
        <dbReference type="Proteomes" id="UP000009159"/>
    </source>
</evidence>
<keyword evidence="2 7" id="KW-0436">Ligase</keyword>